<dbReference type="Gene3D" id="1.10.10.10">
    <property type="entry name" value="Winged helix-like DNA-binding domain superfamily/Winged helix DNA-binding domain"/>
    <property type="match status" value="1"/>
</dbReference>
<dbReference type="STRING" id="1612202.SAMN05421734_10725"/>
<evidence type="ECO:0000259" key="5">
    <source>
        <dbReference type="PROSITE" id="PS51464"/>
    </source>
</evidence>
<dbReference type="InterPro" id="IPR047640">
    <property type="entry name" value="RpiR-like"/>
</dbReference>
<dbReference type="SUPFAM" id="SSF53697">
    <property type="entry name" value="SIS domain"/>
    <property type="match status" value="1"/>
</dbReference>
<dbReference type="InterPro" id="IPR046348">
    <property type="entry name" value="SIS_dom_sf"/>
</dbReference>
<dbReference type="AlphaFoldDB" id="A0A1G6KY90"/>
<dbReference type="Pfam" id="PF01380">
    <property type="entry name" value="SIS"/>
    <property type="match status" value="1"/>
</dbReference>
<feature type="domain" description="HTH rpiR-type" evidence="4">
    <location>
        <begin position="1"/>
        <end position="76"/>
    </location>
</feature>
<evidence type="ECO:0000256" key="2">
    <source>
        <dbReference type="ARBA" id="ARBA00023125"/>
    </source>
</evidence>
<keyword evidence="3" id="KW-0804">Transcription</keyword>
<name>A0A1G6KY90_9BACI</name>
<keyword evidence="1" id="KW-0805">Transcription regulation</keyword>
<dbReference type="GO" id="GO:0097367">
    <property type="term" value="F:carbohydrate derivative binding"/>
    <property type="evidence" value="ECO:0007669"/>
    <property type="project" value="InterPro"/>
</dbReference>
<dbReference type="InterPro" id="IPR009057">
    <property type="entry name" value="Homeodomain-like_sf"/>
</dbReference>
<dbReference type="OrthoDB" id="6590756at2"/>
<feature type="domain" description="SIS" evidence="5">
    <location>
        <begin position="105"/>
        <end position="247"/>
    </location>
</feature>
<dbReference type="PANTHER" id="PTHR30514:SF1">
    <property type="entry name" value="HTH-TYPE TRANSCRIPTIONAL REGULATOR HEXR-RELATED"/>
    <property type="match status" value="1"/>
</dbReference>
<dbReference type="InterPro" id="IPR001347">
    <property type="entry name" value="SIS_dom"/>
</dbReference>
<dbReference type="PANTHER" id="PTHR30514">
    <property type="entry name" value="GLUCOKINASE"/>
    <property type="match status" value="1"/>
</dbReference>
<dbReference type="GO" id="GO:1901135">
    <property type="term" value="P:carbohydrate derivative metabolic process"/>
    <property type="evidence" value="ECO:0007669"/>
    <property type="project" value="InterPro"/>
</dbReference>
<dbReference type="CDD" id="cd05013">
    <property type="entry name" value="SIS_RpiR"/>
    <property type="match status" value="1"/>
</dbReference>
<organism evidence="6 7">
    <name type="scientific">Pelagirhabdus alkalitolerans</name>
    <dbReference type="NCBI Taxonomy" id="1612202"/>
    <lineage>
        <taxon>Bacteria</taxon>
        <taxon>Bacillati</taxon>
        <taxon>Bacillota</taxon>
        <taxon>Bacilli</taxon>
        <taxon>Bacillales</taxon>
        <taxon>Bacillaceae</taxon>
        <taxon>Pelagirhabdus</taxon>
    </lineage>
</organism>
<sequence>MLEDRINNHYDTLSENDFYVLDYVQSNIKACQDMTINELSKKSATSRSSILRLTQKLGFSGFSEFKYSLKHERTESESELCYFEQTKQDLDMTDKLFHSIEKEPIYRTIKQARFIYGFATGWGQRNALEELKRYFLSMNVPIYLIPATTELNMVLDHLTEDDLVIFISLSGDVDYITKELKTLSVRHIPTLSITSLKNNHLQEQSAHHLYYQSTDLGYRFGAEHKSFIGLQLLIDLLYRGYLNYLGQD</sequence>
<protein>
    <submittedName>
        <fullName evidence="6">Transcriptional regulator, RpiR family</fullName>
    </submittedName>
</protein>
<dbReference type="Proteomes" id="UP000242949">
    <property type="component" value="Unassembled WGS sequence"/>
</dbReference>
<dbReference type="SUPFAM" id="SSF46689">
    <property type="entry name" value="Homeodomain-like"/>
    <property type="match status" value="1"/>
</dbReference>
<dbReference type="EMBL" id="FMYI01000007">
    <property type="protein sequence ID" value="SDC35883.1"/>
    <property type="molecule type" value="Genomic_DNA"/>
</dbReference>
<evidence type="ECO:0000313" key="7">
    <source>
        <dbReference type="Proteomes" id="UP000242949"/>
    </source>
</evidence>
<evidence type="ECO:0000256" key="1">
    <source>
        <dbReference type="ARBA" id="ARBA00023015"/>
    </source>
</evidence>
<dbReference type="RefSeq" id="WP_090796156.1">
    <property type="nucleotide sequence ID" value="NZ_FMYI01000007.1"/>
</dbReference>
<dbReference type="InterPro" id="IPR035472">
    <property type="entry name" value="RpiR-like_SIS"/>
</dbReference>
<dbReference type="PROSITE" id="PS51464">
    <property type="entry name" value="SIS"/>
    <property type="match status" value="1"/>
</dbReference>
<reference evidence="7" key="1">
    <citation type="submission" date="2016-09" db="EMBL/GenBank/DDBJ databases">
        <authorList>
            <person name="Varghese N."/>
            <person name="Submissions S."/>
        </authorList>
    </citation>
    <scope>NUCLEOTIDE SEQUENCE [LARGE SCALE GENOMIC DNA]</scope>
    <source>
        <strain evidence="7">S5</strain>
    </source>
</reference>
<dbReference type="PROSITE" id="PS51071">
    <property type="entry name" value="HTH_RPIR"/>
    <property type="match status" value="1"/>
</dbReference>
<evidence type="ECO:0000259" key="4">
    <source>
        <dbReference type="PROSITE" id="PS51071"/>
    </source>
</evidence>
<evidence type="ECO:0000256" key="3">
    <source>
        <dbReference type="ARBA" id="ARBA00023163"/>
    </source>
</evidence>
<keyword evidence="7" id="KW-1185">Reference proteome</keyword>
<accession>A0A1G6KY90</accession>
<evidence type="ECO:0000313" key="6">
    <source>
        <dbReference type="EMBL" id="SDC35883.1"/>
    </source>
</evidence>
<gene>
    <name evidence="6" type="ORF">SAMN05421734_10725</name>
</gene>
<dbReference type="GO" id="GO:0003677">
    <property type="term" value="F:DNA binding"/>
    <property type="evidence" value="ECO:0007669"/>
    <property type="project" value="UniProtKB-KW"/>
</dbReference>
<proteinExistence type="predicted"/>
<keyword evidence="2" id="KW-0238">DNA-binding</keyword>
<dbReference type="InterPro" id="IPR000281">
    <property type="entry name" value="HTH_RpiR"/>
</dbReference>
<dbReference type="InterPro" id="IPR036388">
    <property type="entry name" value="WH-like_DNA-bd_sf"/>
</dbReference>
<dbReference type="Gene3D" id="3.40.50.10490">
    <property type="entry name" value="Glucose-6-phosphate isomerase like protein, domain 1"/>
    <property type="match status" value="1"/>
</dbReference>
<dbReference type="GO" id="GO:0003700">
    <property type="term" value="F:DNA-binding transcription factor activity"/>
    <property type="evidence" value="ECO:0007669"/>
    <property type="project" value="InterPro"/>
</dbReference>
<dbReference type="Pfam" id="PF01418">
    <property type="entry name" value="HTH_6"/>
    <property type="match status" value="1"/>
</dbReference>